<proteinExistence type="predicted"/>
<evidence type="ECO:0008006" key="2">
    <source>
        <dbReference type="Google" id="ProtNLM"/>
    </source>
</evidence>
<name>A0A383CIE7_9ZZZZ</name>
<feature type="non-terminal residue" evidence="1">
    <location>
        <position position="1"/>
    </location>
</feature>
<evidence type="ECO:0000313" key="1">
    <source>
        <dbReference type="EMBL" id="SVE31505.1"/>
    </source>
</evidence>
<accession>A0A383CIE7</accession>
<dbReference type="EMBL" id="UINC01208788">
    <property type="protein sequence ID" value="SVE31505.1"/>
    <property type="molecule type" value="Genomic_DNA"/>
</dbReference>
<reference evidence="1" key="1">
    <citation type="submission" date="2018-05" db="EMBL/GenBank/DDBJ databases">
        <authorList>
            <person name="Lanie J.A."/>
            <person name="Ng W.-L."/>
            <person name="Kazmierczak K.M."/>
            <person name="Andrzejewski T.M."/>
            <person name="Davidsen T.M."/>
            <person name="Wayne K.J."/>
            <person name="Tettelin H."/>
            <person name="Glass J.I."/>
            <person name="Rusch D."/>
            <person name="Podicherti R."/>
            <person name="Tsui H.-C.T."/>
            <person name="Winkler M.E."/>
        </authorList>
    </citation>
    <scope>NUCLEOTIDE SEQUENCE</scope>
</reference>
<dbReference type="AlphaFoldDB" id="A0A383CIE7"/>
<sequence>APFLMAAFLLGFICFPAQSDDEIGASFADLLDELTVSDFQSKTDAVHFLEQSGDPRAPAVLQAMLDGRLYYHKEDKTIVIVERIESGFHLTDVLTESDLGTAGRRDVKKISVNNRLRSAIRSAIARLSLTNPNAKLRLAAVKQMFRDANPETSVLLREMLEREKDRRVIDAIRAVVALTELESENVDTRLSAIETLQGSLETEVRIKLVALTGLDAEGNYVEVNGIVREAALEVLRGIDR</sequence>
<feature type="non-terminal residue" evidence="1">
    <location>
        <position position="240"/>
    </location>
</feature>
<organism evidence="1">
    <name type="scientific">marine metagenome</name>
    <dbReference type="NCBI Taxonomy" id="408172"/>
    <lineage>
        <taxon>unclassified sequences</taxon>
        <taxon>metagenomes</taxon>
        <taxon>ecological metagenomes</taxon>
    </lineage>
</organism>
<protein>
    <recommendedName>
        <fullName evidence="2">HEAT repeat domain-containing protein</fullName>
    </recommendedName>
</protein>
<gene>
    <name evidence="1" type="ORF">METZ01_LOCUS484359</name>
</gene>